<organism evidence="4 5">
    <name type="scientific">Blastochloris viridis</name>
    <name type="common">Rhodopseudomonas viridis</name>
    <dbReference type="NCBI Taxonomy" id="1079"/>
    <lineage>
        <taxon>Bacteria</taxon>
        <taxon>Pseudomonadati</taxon>
        <taxon>Pseudomonadota</taxon>
        <taxon>Alphaproteobacteria</taxon>
        <taxon>Hyphomicrobiales</taxon>
        <taxon>Blastochloridaceae</taxon>
        <taxon>Blastochloris</taxon>
    </lineage>
</organism>
<dbReference type="EMBL" id="AP014854">
    <property type="protein sequence ID" value="BAR98190.1"/>
    <property type="molecule type" value="Genomic_DNA"/>
</dbReference>
<name>A0A0H5B7N7_BLAVI</name>
<dbReference type="Pfam" id="PF08308">
    <property type="entry name" value="PEGA"/>
    <property type="match status" value="1"/>
</dbReference>
<feature type="domain" description="PEGA" evidence="2">
    <location>
        <begin position="37"/>
        <end position="91"/>
    </location>
</feature>
<gene>
    <name evidence="3" type="ORF">BV133_597</name>
    <name evidence="4" type="ORF">BVIRIDIS_01730</name>
</gene>
<protein>
    <recommendedName>
        <fullName evidence="2">PEGA domain-containing protein</fullName>
    </recommendedName>
</protein>
<feature type="region of interest" description="Disordered" evidence="1">
    <location>
        <begin position="42"/>
        <end position="61"/>
    </location>
</feature>
<dbReference type="AlphaFoldDB" id="A0A0H5B7N7"/>
<reference evidence="4" key="2">
    <citation type="submission" date="2015-11" db="EMBL/GenBank/DDBJ databases">
        <authorList>
            <person name="Zhang Y."/>
            <person name="Guo Z."/>
        </authorList>
    </citation>
    <scope>NUCLEOTIDE SEQUENCE</scope>
    <source>
        <strain evidence="4">1</strain>
    </source>
</reference>
<evidence type="ECO:0000313" key="3">
    <source>
        <dbReference type="EMBL" id="BAR98190.1"/>
    </source>
</evidence>
<feature type="region of interest" description="Disordered" evidence="1">
    <location>
        <begin position="111"/>
        <end position="134"/>
    </location>
</feature>
<evidence type="ECO:0000313" key="5">
    <source>
        <dbReference type="Proteomes" id="UP000065734"/>
    </source>
</evidence>
<dbReference type="InterPro" id="IPR013229">
    <property type="entry name" value="PEGA"/>
</dbReference>
<feature type="compositionally biased region" description="Basic residues" evidence="1">
    <location>
        <begin position="122"/>
        <end position="134"/>
    </location>
</feature>
<accession>A0A0H5B7N7</accession>
<dbReference type="Proteomes" id="UP000065734">
    <property type="component" value="Chromosome I"/>
</dbReference>
<dbReference type="KEGG" id="bvr:BVIR_729"/>
<dbReference type="PROSITE" id="PS51257">
    <property type="entry name" value="PROKAR_LIPOPROTEIN"/>
    <property type="match status" value="1"/>
</dbReference>
<sequence length="134" mass="13877">MRIHLIAMMTVGVALGGCAGLGGDLDAGNIFGPSTAEIQVASEPEGAQARTSTGESCPSTPCTIKVPASAEQYVVTVSKPGFIDQTADVHWTVMGEGSEAQRQLYPNPVEIVLEPAPPPPPSKKKPSKKHTAAL</sequence>
<evidence type="ECO:0000256" key="1">
    <source>
        <dbReference type="SAM" id="MobiDB-lite"/>
    </source>
</evidence>
<reference evidence="3" key="1">
    <citation type="journal article" date="2015" name="Genome Announc.">
        <title>Complete Genome Sequence of the Bacteriochlorophyll b-Producing Photosynthetic Bacterium Blastochloris viridis.</title>
        <authorList>
            <person name="Tsukatani Y."/>
            <person name="Hirose Y."/>
            <person name="Harada J."/>
            <person name="Misawa N."/>
            <person name="Mori K."/>
            <person name="Inoue K."/>
            <person name="Tamiaki H."/>
        </authorList>
    </citation>
    <scope>NUCLEOTIDE SEQUENCE [LARGE SCALE GENOMIC DNA]</scope>
    <source>
        <strain evidence="3">DSM 133</strain>
    </source>
</reference>
<keyword evidence="5" id="KW-1185">Reference proteome</keyword>
<proteinExistence type="predicted"/>
<dbReference type="EMBL" id="LN907867">
    <property type="protein sequence ID" value="CUU41185.1"/>
    <property type="molecule type" value="Genomic_DNA"/>
</dbReference>
<feature type="compositionally biased region" description="Polar residues" evidence="1">
    <location>
        <begin position="49"/>
        <end position="61"/>
    </location>
</feature>
<dbReference type="OrthoDB" id="7428207at2"/>
<dbReference type="RefSeq" id="WP_145911876.1">
    <property type="nucleotide sequence ID" value="NZ_AP014854.2"/>
</dbReference>
<reference evidence="5" key="3">
    <citation type="journal article" date="2016" name="Genome Announc.">
        <title>Revised genome sequence of the purple photosynthetic bacterium Blastochloris viridis.</title>
        <authorList>
            <person name="Liu L.N."/>
            <person name="Faulkner M."/>
            <person name="Liu X."/>
            <person name="Huang F."/>
            <person name="Darby A.C."/>
            <person name="Hall N."/>
        </authorList>
    </citation>
    <scope>NUCLEOTIDE SEQUENCE [LARGE SCALE GENOMIC DNA]</scope>
    <source>
        <strain evidence="5">ATCC 19567 / DSM 133 / F</strain>
    </source>
</reference>
<evidence type="ECO:0000259" key="2">
    <source>
        <dbReference type="Pfam" id="PF08308"/>
    </source>
</evidence>
<dbReference type="STRING" id="1079.BVIR_729"/>
<evidence type="ECO:0000313" key="4">
    <source>
        <dbReference type="EMBL" id="CUU41185.1"/>
    </source>
</evidence>